<keyword evidence="2" id="KW-1185">Reference proteome</keyword>
<dbReference type="RefSeq" id="WP_290362339.1">
    <property type="nucleotide sequence ID" value="NZ_JAUFQU010000001.1"/>
</dbReference>
<name>A0ABT8CQ29_9FLAO</name>
<dbReference type="Proteomes" id="UP001242368">
    <property type="component" value="Unassembled WGS sequence"/>
</dbReference>
<gene>
    <name evidence="1" type="ORF">QW060_03850</name>
</gene>
<organism evidence="1 2">
    <name type="scientific">Paenimyroides ceti</name>
    <dbReference type="NCBI Taxonomy" id="395087"/>
    <lineage>
        <taxon>Bacteria</taxon>
        <taxon>Pseudomonadati</taxon>
        <taxon>Bacteroidota</taxon>
        <taxon>Flavobacteriia</taxon>
        <taxon>Flavobacteriales</taxon>
        <taxon>Flavobacteriaceae</taxon>
        <taxon>Paenimyroides</taxon>
    </lineage>
</organism>
<comment type="caution">
    <text evidence="1">The sequence shown here is derived from an EMBL/GenBank/DDBJ whole genome shotgun (WGS) entry which is preliminary data.</text>
</comment>
<dbReference type="EMBL" id="JAUFQU010000001">
    <property type="protein sequence ID" value="MDN3706256.1"/>
    <property type="molecule type" value="Genomic_DNA"/>
</dbReference>
<protein>
    <submittedName>
        <fullName evidence="1">Uncharacterized protein</fullName>
    </submittedName>
</protein>
<reference evidence="2" key="1">
    <citation type="journal article" date="2019" name="Int. J. Syst. Evol. Microbiol.">
        <title>The Global Catalogue of Microorganisms (GCM) 10K type strain sequencing project: providing services to taxonomists for standard genome sequencing and annotation.</title>
        <authorList>
            <consortium name="The Broad Institute Genomics Platform"/>
            <consortium name="The Broad Institute Genome Sequencing Center for Infectious Disease"/>
            <person name="Wu L."/>
            <person name="Ma J."/>
        </authorList>
    </citation>
    <scope>NUCLEOTIDE SEQUENCE [LARGE SCALE GENOMIC DNA]</scope>
    <source>
        <strain evidence="2">CECT 7184</strain>
    </source>
</reference>
<evidence type="ECO:0000313" key="2">
    <source>
        <dbReference type="Proteomes" id="UP001242368"/>
    </source>
</evidence>
<sequence>MYCFFCPYLPIGKCWQTPVTKYSKCPEPLIKQGVSLSVKIFKKQPNQLARIGRQTLPPLGVLHSEHLKAVQ</sequence>
<accession>A0ABT8CQ29</accession>
<proteinExistence type="predicted"/>
<evidence type="ECO:0000313" key="1">
    <source>
        <dbReference type="EMBL" id="MDN3706256.1"/>
    </source>
</evidence>